<evidence type="ECO:0000256" key="1">
    <source>
        <dbReference type="SAM" id="Coils"/>
    </source>
</evidence>
<evidence type="ECO:0000256" key="2">
    <source>
        <dbReference type="SAM" id="MobiDB-lite"/>
    </source>
</evidence>
<protein>
    <submittedName>
        <fullName evidence="5">Unannotated protein</fullName>
    </submittedName>
</protein>
<feature type="compositionally biased region" description="Polar residues" evidence="2">
    <location>
        <begin position="363"/>
        <end position="379"/>
    </location>
</feature>
<organism evidence="5">
    <name type="scientific">freshwater metagenome</name>
    <dbReference type="NCBI Taxonomy" id="449393"/>
    <lineage>
        <taxon>unclassified sequences</taxon>
        <taxon>metagenomes</taxon>
        <taxon>ecological metagenomes</taxon>
    </lineage>
</organism>
<proteinExistence type="predicted"/>
<gene>
    <name evidence="5" type="ORF">UFOPK3662_02505</name>
</gene>
<dbReference type="Pfam" id="PF01548">
    <property type="entry name" value="DEDD_Tnp_IS110"/>
    <property type="match status" value="1"/>
</dbReference>
<sequence length="397" mass="43273">MSTPAAGRVVIGMDPHKRSATIEVMTADETIVGGGRFPTDRDGYDQMRRYAGQWPDRIWAIEGCAGIGKHIAVRLLSDGEEVVDVPPKLSARARVFASGQGRKTDATDAHSVALIGTRMAGLRPVVNDEQLAVLRLLVDRRRSLGEEHTRKTSQLHQLLLELIPGGAKRNLSAAQAKALLGKIRPRDVVGKTRRRVAAELVADLERIYARKKEANKELTDLVKQTGTTLLDLHGIGPTGAARLLVEVGDITRFPNKAHFASWNGTAPLDASSGDQVRHRLSRKGNRQINRVLHTMARVQLRNPTEGRAYYDRKKADGKAPMEAMRCVKRRLSDIVFQTMLNDAVRTNEPTARTGPGGQRGNDSDSSAAGSHPHTSSSDKSLPGPARQHPRTPLPAAS</sequence>
<accession>A0A6J7K3M7</accession>
<evidence type="ECO:0000313" key="5">
    <source>
        <dbReference type="EMBL" id="CAB4950518.1"/>
    </source>
</evidence>
<dbReference type="PANTHER" id="PTHR33055">
    <property type="entry name" value="TRANSPOSASE FOR INSERTION SEQUENCE ELEMENT IS1111A"/>
    <property type="match status" value="1"/>
</dbReference>
<dbReference type="InterPro" id="IPR002525">
    <property type="entry name" value="Transp_IS110-like_N"/>
</dbReference>
<dbReference type="GO" id="GO:0003677">
    <property type="term" value="F:DNA binding"/>
    <property type="evidence" value="ECO:0007669"/>
    <property type="project" value="InterPro"/>
</dbReference>
<dbReference type="InterPro" id="IPR047650">
    <property type="entry name" value="Transpos_IS110"/>
</dbReference>
<dbReference type="EMBL" id="CAFBMW010000022">
    <property type="protein sequence ID" value="CAB4950518.1"/>
    <property type="molecule type" value="Genomic_DNA"/>
</dbReference>
<reference evidence="5" key="1">
    <citation type="submission" date="2020-05" db="EMBL/GenBank/DDBJ databases">
        <authorList>
            <person name="Chiriac C."/>
            <person name="Salcher M."/>
            <person name="Ghai R."/>
            <person name="Kavagutti S V."/>
        </authorList>
    </citation>
    <scope>NUCLEOTIDE SEQUENCE</scope>
</reference>
<dbReference type="NCBIfam" id="NF033542">
    <property type="entry name" value="transpos_IS110"/>
    <property type="match status" value="1"/>
</dbReference>
<dbReference type="InterPro" id="IPR003346">
    <property type="entry name" value="Transposase_20"/>
</dbReference>
<feature type="region of interest" description="Disordered" evidence="2">
    <location>
        <begin position="345"/>
        <end position="397"/>
    </location>
</feature>
<dbReference type="GO" id="GO:0004803">
    <property type="term" value="F:transposase activity"/>
    <property type="evidence" value="ECO:0007669"/>
    <property type="project" value="InterPro"/>
</dbReference>
<keyword evidence="1" id="KW-0175">Coiled coil</keyword>
<evidence type="ECO:0000259" key="3">
    <source>
        <dbReference type="Pfam" id="PF01548"/>
    </source>
</evidence>
<name>A0A6J7K3M7_9ZZZZ</name>
<feature type="domain" description="Transposase IS116/IS110/IS902 C-terminal" evidence="4">
    <location>
        <begin position="228"/>
        <end position="310"/>
    </location>
</feature>
<feature type="domain" description="Transposase IS110-like N-terminal" evidence="3">
    <location>
        <begin position="11"/>
        <end position="164"/>
    </location>
</feature>
<feature type="coiled-coil region" evidence="1">
    <location>
        <begin position="197"/>
        <end position="224"/>
    </location>
</feature>
<dbReference type="Pfam" id="PF02371">
    <property type="entry name" value="Transposase_20"/>
    <property type="match status" value="1"/>
</dbReference>
<dbReference type="PANTHER" id="PTHR33055:SF16">
    <property type="entry name" value="TRANSPOSASE FOR INSERTION SEQUENCE ELEMENT IS1547"/>
    <property type="match status" value="1"/>
</dbReference>
<evidence type="ECO:0000259" key="4">
    <source>
        <dbReference type="Pfam" id="PF02371"/>
    </source>
</evidence>
<dbReference type="AlphaFoldDB" id="A0A6J7K3M7"/>
<dbReference type="GO" id="GO:0006313">
    <property type="term" value="P:DNA transposition"/>
    <property type="evidence" value="ECO:0007669"/>
    <property type="project" value="InterPro"/>
</dbReference>